<sequence length="154" mass="17109">MEIVTLSIGLGILFGFLLWEKTGLYPGGWVVPGYVSLFLFQPWIVGILVLSSILTLILYKISEFHFLSFGQRKTVFILLLSILVSTVADYFVFLYFGSISEFKSGTITIGHIVPGLIVLSAEKQGIPRTFSSILICSVLVRLFLILVLGEIVYP</sequence>
<name>A0A2N0B6G0_9LEPT</name>
<dbReference type="OrthoDB" id="48792at2"/>
<keyword evidence="1" id="KW-1133">Transmembrane helix</keyword>
<dbReference type="GO" id="GO:0045227">
    <property type="term" value="P:capsule polysaccharide biosynthetic process"/>
    <property type="evidence" value="ECO:0007669"/>
    <property type="project" value="InterPro"/>
</dbReference>
<organism evidence="3">
    <name type="scientific">Leptospira ellisii</name>
    <dbReference type="NCBI Taxonomy" id="2023197"/>
    <lineage>
        <taxon>Bacteria</taxon>
        <taxon>Pseudomonadati</taxon>
        <taxon>Spirochaetota</taxon>
        <taxon>Spirochaetia</taxon>
        <taxon>Leptospirales</taxon>
        <taxon>Leptospiraceae</taxon>
        <taxon>Leptospira</taxon>
    </lineage>
</organism>
<evidence type="ECO:0000313" key="4">
    <source>
        <dbReference type="Proteomes" id="UP000232122"/>
    </source>
</evidence>
<feature type="transmembrane region" description="Helical" evidence="1">
    <location>
        <begin position="42"/>
        <end position="62"/>
    </location>
</feature>
<comment type="caution">
    <text evidence="3">The sequence shown here is derived from an EMBL/GenBank/DDBJ whole genome shotgun (WGS) entry which is preliminary data.</text>
</comment>
<feature type="transmembrane region" description="Helical" evidence="1">
    <location>
        <begin position="133"/>
        <end position="153"/>
    </location>
</feature>
<keyword evidence="4" id="KW-1185">Reference proteome</keyword>
<reference evidence="3" key="1">
    <citation type="submission" date="2017-07" db="EMBL/GenBank/DDBJ databases">
        <title>Leptospira spp. isolated from tropical soils.</title>
        <authorList>
            <person name="Thibeaux R."/>
            <person name="Iraola G."/>
            <person name="Ferres I."/>
            <person name="Bierque E."/>
            <person name="Girault D."/>
            <person name="Soupe-Gilbert M.-E."/>
            <person name="Picardeau M."/>
            <person name="Goarant C."/>
        </authorList>
    </citation>
    <scope>NUCLEOTIDE SEQUENCE [LARGE SCALE GENOMIC DNA]</scope>
    <source>
        <strain evidence="3">ATI7-C-A5</strain>
    </source>
</reference>
<dbReference type="GO" id="GO:0016020">
    <property type="term" value="C:membrane"/>
    <property type="evidence" value="ECO:0007669"/>
    <property type="project" value="InterPro"/>
</dbReference>
<reference evidence="2" key="3">
    <citation type="submission" date="2023-10" db="EMBL/GenBank/DDBJ databases">
        <authorList>
            <person name="Picardeau M."/>
            <person name="Thibeaux R."/>
        </authorList>
    </citation>
    <scope>NUCLEOTIDE SEQUENCE</scope>
    <source>
        <strain evidence="2">ATI7-C-A5</strain>
    </source>
</reference>
<gene>
    <name evidence="3" type="primary">pgsC</name>
    <name evidence="2" type="ORF">CH379_006380</name>
    <name evidence="3" type="ORF">CH379_14795</name>
</gene>
<dbReference type="Proteomes" id="UP000232122">
    <property type="component" value="Unassembled WGS sequence"/>
</dbReference>
<keyword evidence="1" id="KW-0812">Transmembrane</keyword>
<dbReference type="EMBL" id="NPEF01000167">
    <property type="protein sequence ID" value="PJZ92144.1"/>
    <property type="molecule type" value="Genomic_DNA"/>
</dbReference>
<evidence type="ECO:0000256" key="1">
    <source>
        <dbReference type="SAM" id="Phobius"/>
    </source>
</evidence>
<dbReference type="AlphaFoldDB" id="A0A2N0B6G0"/>
<dbReference type="Pfam" id="PF14102">
    <property type="entry name" value="Caps_synth_CapC"/>
    <property type="match status" value="1"/>
</dbReference>
<accession>A0A2N0B6G0</accession>
<reference evidence="2 4" key="2">
    <citation type="journal article" date="2018" name="Microb. Genom.">
        <title>Deciphering the unexplored Leptospira diversity from soils uncovers genomic evolution to virulence.</title>
        <authorList>
            <person name="Thibeaux R."/>
            <person name="Iraola G."/>
            <person name="Ferres I."/>
            <person name="Bierque E."/>
            <person name="Girault D."/>
            <person name="Soupe-Gilbert M.E."/>
            <person name="Picardeau M."/>
            <person name="Goarant C."/>
        </authorList>
    </citation>
    <scope>NUCLEOTIDE SEQUENCE [LARGE SCALE GENOMIC DNA]</scope>
    <source>
        <strain evidence="2 4">ATI7-C-A5</strain>
    </source>
</reference>
<dbReference type="InterPro" id="IPR008338">
    <property type="entry name" value="Capsule_biosynth_CapC"/>
</dbReference>
<evidence type="ECO:0000313" key="3">
    <source>
        <dbReference type="EMBL" id="PJZ92144.1"/>
    </source>
</evidence>
<accession>A0A2N0BJ19</accession>
<dbReference type="EMBL" id="NPEF02000005">
    <property type="protein sequence ID" value="MDV6235250.1"/>
    <property type="molecule type" value="Genomic_DNA"/>
</dbReference>
<evidence type="ECO:0000313" key="2">
    <source>
        <dbReference type="EMBL" id="MDV6235250.1"/>
    </source>
</evidence>
<dbReference type="RefSeq" id="WP_100747422.1">
    <property type="nucleotide sequence ID" value="NZ_NPEF02000005.1"/>
</dbReference>
<dbReference type="PRINTS" id="PR01759">
    <property type="entry name" value="CAPSULEPROTC"/>
</dbReference>
<proteinExistence type="predicted"/>
<protein>
    <submittedName>
        <fullName evidence="3">Poly-gamma-glutamate biosynthesis protein PgsC</fullName>
    </submittedName>
</protein>
<feature type="transmembrane region" description="Helical" evidence="1">
    <location>
        <begin position="74"/>
        <end position="96"/>
    </location>
</feature>
<keyword evidence="1" id="KW-0472">Membrane</keyword>
<dbReference type="NCBIfam" id="TIGR04011">
    <property type="entry name" value="poly_gGlu_PgsC"/>
    <property type="match status" value="1"/>
</dbReference>